<evidence type="ECO:0000313" key="9">
    <source>
        <dbReference type="EMBL" id="TFV41294.1"/>
    </source>
</evidence>
<dbReference type="SMART" id="SM00357">
    <property type="entry name" value="CSP"/>
    <property type="match status" value="1"/>
</dbReference>
<dbReference type="RefSeq" id="WP_135178324.1">
    <property type="nucleotide sequence ID" value="NZ_SPQT01000030.1"/>
</dbReference>
<dbReference type="InterPro" id="IPR012340">
    <property type="entry name" value="NA-bd_OB-fold"/>
</dbReference>
<dbReference type="PRINTS" id="PR00050">
    <property type="entry name" value="COLDSHOCK"/>
</dbReference>
<keyword evidence="2" id="KW-0963">Cytoplasm</keyword>
<dbReference type="InterPro" id="IPR012156">
    <property type="entry name" value="Cold_shock_CspA"/>
</dbReference>
<evidence type="ECO:0000313" key="10">
    <source>
        <dbReference type="Proteomes" id="UP000297966"/>
    </source>
</evidence>
<keyword evidence="10" id="KW-1185">Reference proteome</keyword>
<feature type="domain" description="CSD" evidence="8">
    <location>
        <begin position="1"/>
        <end position="66"/>
    </location>
</feature>
<dbReference type="PANTHER" id="PTHR46565:SF20">
    <property type="entry name" value="COLD SHOCK DOMAIN-CONTAINING PROTEIN 4"/>
    <property type="match status" value="1"/>
</dbReference>
<dbReference type="Proteomes" id="UP000297966">
    <property type="component" value="Unassembled WGS sequence"/>
</dbReference>
<keyword evidence="5" id="KW-0010">Activator</keyword>
<evidence type="ECO:0000256" key="4">
    <source>
        <dbReference type="ARBA" id="ARBA00023125"/>
    </source>
</evidence>
<evidence type="ECO:0000256" key="1">
    <source>
        <dbReference type="ARBA" id="ARBA00004496"/>
    </source>
</evidence>
<dbReference type="InterPro" id="IPR011129">
    <property type="entry name" value="CSD"/>
</dbReference>
<evidence type="ECO:0000256" key="5">
    <source>
        <dbReference type="ARBA" id="ARBA00023159"/>
    </source>
</evidence>
<gene>
    <name evidence="9" type="ORF">E4K65_37180</name>
</gene>
<keyword evidence="6" id="KW-0804">Transcription</keyword>
<sequence length="81" mass="8777">MANGFVVWFNKFKGYGFIRPDGGGKDVFVHMSAVEEAGISTLIEGQRVSYELASVAGKVIASQLRVGIQESKPESSQLISR</sequence>
<evidence type="ECO:0000256" key="6">
    <source>
        <dbReference type="ARBA" id="ARBA00023163"/>
    </source>
</evidence>
<dbReference type="InterPro" id="IPR019844">
    <property type="entry name" value="CSD_CS"/>
</dbReference>
<evidence type="ECO:0000256" key="2">
    <source>
        <dbReference type="ARBA" id="ARBA00022490"/>
    </source>
</evidence>
<comment type="subcellular location">
    <subcellularLocation>
        <location evidence="1 7">Cytoplasm</location>
    </subcellularLocation>
</comment>
<name>A0A4Y9LFY3_9BRAD</name>
<dbReference type="PANTHER" id="PTHR46565">
    <property type="entry name" value="COLD SHOCK DOMAIN PROTEIN 2"/>
    <property type="match status" value="1"/>
</dbReference>
<keyword evidence="3" id="KW-0805">Transcription regulation</keyword>
<dbReference type="InterPro" id="IPR002059">
    <property type="entry name" value="CSP_DNA-bd"/>
</dbReference>
<reference evidence="9 10" key="1">
    <citation type="submission" date="2019-03" db="EMBL/GenBank/DDBJ databases">
        <title>Bradyrhizobium diversity isolated from nodules of Chamaecrista fasciculata.</title>
        <authorList>
            <person name="Klepa M.S."/>
            <person name="Urquiaga M.O."/>
            <person name="Hungria M."/>
            <person name="Delamuta J.R."/>
        </authorList>
    </citation>
    <scope>NUCLEOTIDE SEQUENCE [LARGE SCALE GENOMIC DNA]</scope>
    <source>
        <strain evidence="9 10">CNPSo 3448</strain>
    </source>
</reference>
<evidence type="ECO:0000256" key="7">
    <source>
        <dbReference type="RuleBase" id="RU000408"/>
    </source>
</evidence>
<accession>A0A4Y9LFY3</accession>
<dbReference type="PIRSF" id="PIRSF002599">
    <property type="entry name" value="Cold_shock_A"/>
    <property type="match status" value="1"/>
</dbReference>
<comment type="caution">
    <text evidence="9">The sequence shown here is derived from an EMBL/GenBank/DDBJ whole genome shotgun (WGS) entry which is preliminary data.</text>
</comment>
<dbReference type="EMBL" id="SPQT01000030">
    <property type="protein sequence ID" value="TFV41294.1"/>
    <property type="molecule type" value="Genomic_DNA"/>
</dbReference>
<evidence type="ECO:0000259" key="8">
    <source>
        <dbReference type="PROSITE" id="PS51857"/>
    </source>
</evidence>
<proteinExistence type="predicted"/>
<protein>
    <submittedName>
        <fullName evidence="9">Cold-shock protein</fullName>
    </submittedName>
</protein>
<dbReference type="Gene3D" id="2.40.50.140">
    <property type="entry name" value="Nucleic acid-binding proteins"/>
    <property type="match status" value="1"/>
</dbReference>
<dbReference type="SUPFAM" id="SSF50249">
    <property type="entry name" value="Nucleic acid-binding proteins"/>
    <property type="match status" value="1"/>
</dbReference>
<keyword evidence="4" id="KW-0238">DNA-binding</keyword>
<dbReference type="GO" id="GO:0003677">
    <property type="term" value="F:DNA binding"/>
    <property type="evidence" value="ECO:0007669"/>
    <property type="project" value="UniProtKB-KW"/>
</dbReference>
<dbReference type="AlphaFoldDB" id="A0A4Y9LFY3"/>
<dbReference type="CDD" id="cd04458">
    <property type="entry name" value="CSP_CDS"/>
    <property type="match status" value="1"/>
</dbReference>
<evidence type="ECO:0000256" key="3">
    <source>
        <dbReference type="ARBA" id="ARBA00023015"/>
    </source>
</evidence>
<dbReference type="PROSITE" id="PS00352">
    <property type="entry name" value="CSD_1"/>
    <property type="match status" value="1"/>
</dbReference>
<dbReference type="GO" id="GO:0005829">
    <property type="term" value="C:cytosol"/>
    <property type="evidence" value="ECO:0007669"/>
    <property type="project" value="UniProtKB-ARBA"/>
</dbReference>
<organism evidence="9 10">
    <name type="scientific">Bradyrhizobium niftali</name>
    <dbReference type="NCBI Taxonomy" id="2560055"/>
    <lineage>
        <taxon>Bacteria</taxon>
        <taxon>Pseudomonadati</taxon>
        <taxon>Pseudomonadota</taxon>
        <taxon>Alphaproteobacteria</taxon>
        <taxon>Hyphomicrobiales</taxon>
        <taxon>Nitrobacteraceae</taxon>
        <taxon>Bradyrhizobium</taxon>
    </lineage>
</organism>
<dbReference type="PROSITE" id="PS51857">
    <property type="entry name" value="CSD_2"/>
    <property type="match status" value="1"/>
</dbReference>
<dbReference type="OrthoDB" id="9791685at2"/>
<dbReference type="Pfam" id="PF00313">
    <property type="entry name" value="CSD"/>
    <property type="match status" value="1"/>
</dbReference>